<proteinExistence type="predicted"/>
<dbReference type="Pfam" id="PF13183">
    <property type="entry name" value="Fer4_8"/>
    <property type="match status" value="1"/>
</dbReference>
<evidence type="ECO:0000256" key="3">
    <source>
        <dbReference type="ARBA" id="ARBA00023002"/>
    </source>
</evidence>
<feature type="transmembrane region" description="Helical" evidence="6">
    <location>
        <begin position="138"/>
        <end position="157"/>
    </location>
</feature>
<evidence type="ECO:0000259" key="7">
    <source>
        <dbReference type="PROSITE" id="PS51379"/>
    </source>
</evidence>
<gene>
    <name evidence="8" type="ORF">ND2E_3461</name>
</gene>
<dbReference type="InterPro" id="IPR051460">
    <property type="entry name" value="HdrC_iron-sulfur_subunit"/>
</dbReference>
<keyword evidence="4" id="KW-0408">Iron</keyword>
<protein>
    <recommendedName>
        <fullName evidence="7">4Fe-4S ferredoxin-type domain-containing protein</fullName>
    </recommendedName>
</protein>
<dbReference type="InterPro" id="IPR017900">
    <property type="entry name" value="4Fe4S_Fe_S_CS"/>
</dbReference>
<dbReference type="GO" id="GO:0005886">
    <property type="term" value="C:plasma membrane"/>
    <property type="evidence" value="ECO:0007669"/>
    <property type="project" value="TreeGrafter"/>
</dbReference>
<feature type="transmembrane region" description="Helical" evidence="6">
    <location>
        <begin position="6"/>
        <end position="27"/>
    </location>
</feature>
<feature type="domain" description="4Fe-4S ferredoxin-type" evidence="7">
    <location>
        <begin position="309"/>
        <end position="340"/>
    </location>
</feature>
<keyword evidence="6" id="KW-0472">Membrane</keyword>
<dbReference type="PANTHER" id="PTHR43255:SF1">
    <property type="entry name" value="IRON-SULFUR-BINDING OXIDOREDUCTASE FADF-RELATED"/>
    <property type="match status" value="1"/>
</dbReference>
<dbReference type="Gene3D" id="1.10.1060.10">
    <property type="entry name" value="Alpha-helical ferredoxin"/>
    <property type="match status" value="1"/>
</dbReference>
<organism evidence="8 9">
    <name type="scientific">Colwellia psychrerythraea</name>
    <name type="common">Vibrio psychroerythus</name>
    <dbReference type="NCBI Taxonomy" id="28229"/>
    <lineage>
        <taxon>Bacteria</taxon>
        <taxon>Pseudomonadati</taxon>
        <taxon>Pseudomonadota</taxon>
        <taxon>Gammaproteobacteria</taxon>
        <taxon>Alteromonadales</taxon>
        <taxon>Colwelliaceae</taxon>
        <taxon>Colwellia</taxon>
    </lineage>
</organism>
<keyword evidence="6" id="KW-0812">Transmembrane</keyword>
<dbReference type="SUPFAM" id="SSF46548">
    <property type="entry name" value="alpha-helical ferredoxin"/>
    <property type="match status" value="1"/>
</dbReference>
<sequence>MSSSEFLSQFLFTLITFALLLTLVGAVKRILLWSQGQSSTIHWLGLLQIPRRYLVDLHHVVARDKYMSNTHVATAGGFVLSAILIILLYVFQLKLQILTWTLLGSSLLMFVGSLFVMRRRRNPPPNLSLGKWQRLPKSLMVFSLSFFILTLPATGILPSDTGGWLLAVLLVVGIIWGIGEMFFGMTWGGPMKHAFAGALHLGLHRRQERFGDGQSTGLKAIDLNAKKLGVEKPIDFKWNQLLSFDACVECGRCEKNCPAFAAGQPLNPKKLIQDMVIGMAGGDDAKFAGSPYPGIEVGTHKGGAIIPIVNVLVENETLWSCTTCRACVDACPMMIEHVDAIVDMRRFETMEKGQTPGKGSEILENLSATDNPNGYAPSTRMNWAADQNLTVFGQNVEKQEVTQADVLLWIGDAAFDMRNQRTLRAIIKLLRAAEVNFAVLGDAEFDSGDLARRLGDEATFQRLATSNIRTMNKYQFKTIVTADPHAFHCLKNEYVEFGGHYNVLHHTGFFADLVSQNKLQLDNSKELALTYHDPCYLGRYNGEYDAPRFLLESMGVKIKEMDRSKSTARCCGGGGGAPVTDIPGEQRIPDMRMADVVETNAEIVAVACPQCNLMLEGVVEPRPEVKDIAELMLDALIEGVVENTGEGVVANAVGGEV</sequence>
<evidence type="ECO:0000256" key="5">
    <source>
        <dbReference type="ARBA" id="ARBA00023014"/>
    </source>
</evidence>
<dbReference type="InterPro" id="IPR004017">
    <property type="entry name" value="Cys_rich_dom"/>
</dbReference>
<dbReference type="GO" id="GO:0051539">
    <property type="term" value="F:4 iron, 4 sulfur cluster binding"/>
    <property type="evidence" value="ECO:0007669"/>
    <property type="project" value="UniProtKB-KW"/>
</dbReference>
<dbReference type="PROSITE" id="PS00198">
    <property type="entry name" value="4FE4S_FER_1"/>
    <property type="match status" value="2"/>
</dbReference>
<keyword evidence="5" id="KW-0411">Iron-sulfur</keyword>
<dbReference type="InterPro" id="IPR017896">
    <property type="entry name" value="4Fe4S_Fe-S-bd"/>
</dbReference>
<dbReference type="FunFam" id="1.10.1060.10:FF:000014">
    <property type="entry name" value="DgcB, Dimethylglycine catabolism"/>
    <property type="match status" value="1"/>
</dbReference>
<dbReference type="EMBL" id="JQED01000035">
    <property type="protein sequence ID" value="KGJ90313.1"/>
    <property type="molecule type" value="Genomic_DNA"/>
</dbReference>
<reference evidence="8 9" key="1">
    <citation type="submission" date="2014-08" db="EMBL/GenBank/DDBJ databases">
        <title>Genomic and Phenotypic Diversity of Colwellia psychrerythraea strains from Disparate Marine Basins.</title>
        <authorList>
            <person name="Techtmann S.M."/>
            <person name="Stelling S.C."/>
            <person name="Utturkar S.M."/>
            <person name="Alshibli N."/>
            <person name="Harris A."/>
            <person name="Brown S.D."/>
            <person name="Hazen T.C."/>
        </authorList>
    </citation>
    <scope>NUCLEOTIDE SEQUENCE [LARGE SCALE GENOMIC DNA]</scope>
    <source>
        <strain evidence="8 9">ND2E</strain>
    </source>
</reference>
<feature type="transmembrane region" description="Helical" evidence="6">
    <location>
        <begin position="72"/>
        <end position="91"/>
    </location>
</feature>
<evidence type="ECO:0000256" key="6">
    <source>
        <dbReference type="SAM" id="Phobius"/>
    </source>
</evidence>
<feature type="transmembrane region" description="Helical" evidence="6">
    <location>
        <begin position="97"/>
        <end position="117"/>
    </location>
</feature>
<dbReference type="GO" id="GO:0016491">
    <property type="term" value="F:oxidoreductase activity"/>
    <property type="evidence" value="ECO:0007669"/>
    <property type="project" value="UniProtKB-KW"/>
</dbReference>
<keyword evidence="6" id="KW-1133">Transmembrane helix</keyword>
<dbReference type="PROSITE" id="PS51379">
    <property type="entry name" value="4FE4S_FER_2"/>
    <property type="match status" value="2"/>
</dbReference>
<feature type="domain" description="4Fe-4S ferredoxin-type" evidence="7">
    <location>
        <begin position="238"/>
        <end position="268"/>
    </location>
</feature>
<name>A0A099KL13_COLPS</name>
<evidence type="ECO:0000256" key="4">
    <source>
        <dbReference type="ARBA" id="ARBA00023004"/>
    </source>
</evidence>
<dbReference type="InterPro" id="IPR021872">
    <property type="entry name" value="Csal_0991-like_N"/>
</dbReference>
<feature type="transmembrane region" description="Helical" evidence="6">
    <location>
        <begin position="163"/>
        <end position="183"/>
    </location>
</feature>
<dbReference type="RefSeq" id="WP_033094308.1">
    <property type="nucleotide sequence ID" value="NZ_JQED01000035.1"/>
</dbReference>
<comment type="caution">
    <text evidence="8">The sequence shown here is derived from an EMBL/GenBank/DDBJ whole genome shotgun (WGS) entry which is preliminary data.</text>
</comment>
<dbReference type="PATRIC" id="fig|28229.4.peg.2609"/>
<dbReference type="Pfam" id="PF02754">
    <property type="entry name" value="CCG"/>
    <property type="match status" value="2"/>
</dbReference>
<keyword evidence="3" id="KW-0560">Oxidoreductase</keyword>
<keyword evidence="1" id="KW-0004">4Fe-4S</keyword>
<dbReference type="InterPro" id="IPR009051">
    <property type="entry name" value="Helical_ferredxn"/>
</dbReference>
<evidence type="ECO:0000313" key="9">
    <source>
        <dbReference type="Proteomes" id="UP000029843"/>
    </source>
</evidence>
<dbReference type="Pfam" id="PF11982">
    <property type="entry name" value="DUF3483"/>
    <property type="match status" value="1"/>
</dbReference>
<accession>A0A099KL13</accession>
<evidence type="ECO:0000256" key="1">
    <source>
        <dbReference type="ARBA" id="ARBA00022485"/>
    </source>
</evidence>
<evidence type="ECO:0000313" key="8">
    <source>
        <dbReference type="EMBL" id="KGJ90313.1"/>
    </source>
</evidence>
<dbReference type="Proteomes" id="UP000029843">
    <property type="component" value="Unassembled WGS sequence"/>
</dbReference>
<dbReference type="GO" id="GO:0046872">
    <property type="term" value="F:metal ion binding"/>
    <property type="evidence" value="ECO:0007669"/>
    <property type="project" value="UniProtKB-KW"/>
</dbReference>
<keyword evidence="2" id="KW-0479">Metal-binding</keyword>
<dbReference type="OrthoDB" id="9794954at2"/>
<evidence type="ECO:0000256" key="2">
    <source>
        <dbReference type="ARBA" id="ARBA00022723"/>
    </source>
</evidence>
<dbReference type="PANTHER" id="PTHR43255">
    <property type="entry name" value="IRON-SULFUR-BINDING OXIDOREDUCTASE FADF-RELATED-RELATED"/>
    <property type="match status" value="1"/>
</dbReference>
<dbReference type="AlphaFoldDB" id="A0A099KL13"/>